<organism evidence="1">
    <name type="scientific">Rhizophora mucronata</name>
    <name type="common">Asiatic mangrove</name>
    <dbReference type="NCBI Taxonomy" id="61149"/>
    <lineage>
        <taxon>Eukaryota</taxon>
        <taxon>Viridiplantae</taxon>
        <taxon>Streptophyta</taxon>
        <taxon>Embryophyta</taxon>
        <taxon>Tracheophyta</taxon>
        <taxon>Spermatophyta</taxon>
        <taxon>Magnoliopsida</taxon>
        <taxon>eudicotyledons</taxon>
        <taxon>Gunneridae</taxon>
        <taxon>Pentapetalae</taxon>
        <taxon>rosids</taxon>
        <taxon>fabids</taxon>
        <taxon>Malpighiales</taxon>
        <taxon>Rhizophoraceae</taxon>
        <taxon>Rhizophora</taxon>
    </lineage>
</organism>
<name>A0A2P2R497_RHIMU</name>
<proteinExistence type="predicted"/>
<protein>
    <submittedName>
        <fullName evidence="1">Uncharacterized protein</fullName>
    </submittedName>
</protein>
<evidence type="ECO:0000313" key="1">
    <source>
        <dbReference type="EMBL" id="MBX74018.1"/>
    </source>
</evidence>
<accession>A0A2P2R497</accession>
<reference evidence="1" key="1">
    <citation type="submission" date="2018-02" db="EMBL/GenBank/DDBJ databases">
        <title>Rhizophora mucronata_Transcriptome.</title>
        <authorList>
            <person name="Meera S.P."/>
            <person name="Sreeshan A."/>
            <person name="Augustine A."/>
        </authorList>
    </citation>
    <scope>NUCLEOTIDE SEQUENCE</scope>
    <source>
        <tissue evidence="1">Leaf</tissue>
    </source>
</reference>
<dbReference type="AlphaFoldDB" id="A0A2P2R497"/>
<dbReference type="EMBL" id="GGEC01093534">
    <property type="protein sequence ID" value="MBX74018.1"/>
    <property type="molecule type" value="Transcribed_RNA"/>
</dbReference>
<sequence length="27" mass="3279">MISWRIKKQVFLLNMYILRASLAQIQN</sequence>